<gene>
    <name evidence="1" type="ORF">Pla100_42020</name>
</gene>
<dbReference type="AlphaFoldDB" id="A0A5C6A1H5"/>
<organism evidence="1 2">
    <name type="scientific">Neorhodopirellula pilleata</name>
    <dbReference type="NCBI Taxonomy" id="2714738"/>
    <lineage>
        <taxon>Bacteria</taxon>
        <taxon>Pseudomonadati</taxon>
        <taxon>Planctomycetota</taxon>
        <taxon>Planctomycetia</taxon>
        <taxon>Pirellulales</taxon>
        <taxon>Pirellulaceae</taxon>
        <taxon>Neorhodopirellula</taxon>
    </lineage>
</organism>
<sequence>MGWDVPDDDPNVRQALEHPGPLATVVCSRLGHDTTRHRLMARHLAASMQAMRASGATLLIADGTAVGPWAMQAADLFGVPILLLNKSDDRDLRLISLADRVDVAYCRPKGKVTGLIRRRCAIESGIVRVAIGSKHETALLEAGAIGLFLSAESESPCSNTDLLSSLSADSLSPCIAMDQIDWDEFLVHCTRAAPGPWPKQTIRQYRDEMLLGDAATASRSAPAALARIVRGRRLIAGAVTSSHQIPVVCFSAVPLPELLSRRTYRSHLHRWDYEPYGIAIRKTAAEQIGIEPVVYAEDVLRSGLGSGQLHRFQACGKTTDWRVEKEWRAAEDVDLDALDPTDVCVFSANGDWADRLSTVNHRSWPLVNVPCPIN</sequence>
<dbReference type="EMBL" id="SJPM01000009">
    <property type="protein sequence ID" value="TWT93684.1"/>
    <property type="molecule type" value="Genomic_DNA"/>
</dbReference>
<evidence type="ECO:0000313" key="1">
    <source>
        <dbReference type="EMBL" id="TWT93684.1"/>
    </source>
</evidence>
<name>A0A5C6A1H5_9BACT</name>
<protein>
    <submittedName>
        <fullName evidence="1">Uncharacterized protein</fullName>
    </submittedName>
</protein>
<comment type="caution">
    <text evidence="1">The sequence shown here is derived from an EMBL/GenBank/DDBJ whole genome shotgun (WGS) entry which is preliminary data.</text>
</comment>
<dbReference type="Proteomes" id="UP000316213">
    <property type="component" value="Unassembled WGS sequence"/>
</dbReference>
<accession>A0A5C6A1H5</accession>
<reference evidence="1 2" key="1">
    <citation type="submission" date="2019-02" db="EMBL/GenBank/DDBJ databases">
        <title>Deep-cultivation of Planctomycetes and their phenomic and genomic characterization uncovers novel biology.</title>
        <authorList>
            <person name="Wiegand S."/>
            <person name="Jogler M."/>
            <person name="Boedeker C."/>
            <person name="Pinto D."/>
            <person name="Vollmers J."/>
            <person name="Rivas-Marin E."/>
            <person name="Kohn T."/>
            <person name="Peeters S.H."/>
            <person name="Heuer A."/>
            <person name="Rast P."/>
            <person name="Oberbeckmann S."/>
            <person name="Bunk B."/>
            <person name="Jeske O."/>
            <person name="Meyerdierks A."/>
            <person name="Storesund J.E."/>
            <person name="Kallscheuer N."/>
            <person name="Luecker S."/>
            <person name="Lage O.M."/>
            <person name="Pohl T."/>
            <person name="Merkel B.J."/>
            <person name="Hornburger P."/>
            <person name="Mueller R.-W."/>
            <person name="Bruemmer F."/>
            <person name="Labrenz M."/>
            <person name="Spormann A.M."/>
            <person name="Op Den Camp H."/>
            <person name="Overmann J."/>
            <person name="Amann R."/>
            <person name="Jetten M.S.M."/>
            <person name="Mascher T."/>
            <person name="Medema M.H."/>
            <person name="Devos D.P."/>
            <person name="Kaster A.-K."/>
            <person name="Ovreas L."/>
            <person name="Rohde M."/>
            <person name="Galperin M.Y."/>
            <person name="Jogler C."/>
        </authorList>
    </citation>
    <scope>NUCLEOTIDE SEQUENCE [LARGE SCALE GENOMIC DNA]</scope>
    <source>
        <strain evidence="1 2">Pla100</strain>
    </source>
</reference>
<evidence type="ECO:0000313" key="2">
    <source>
        <dbReference type="Proteomes" id="UP000316213"/>
    </source>
</evidence>
<keyword evidence="2" id="KW-1185">Reference proteome</keyword>
<proteinExistence type="predicted"/>